<sequence>MTQFWTPTRELTPALRPGLWLMADKGRRIGYIRQEGRSRFICTTPENDPERRVMLGSAPTLHQAAKRLWEWGRSASIAGWRPAHTLVELEPGIWAMPPRPGHVYAQGFIEHEARGAEERFIAQTWATPERRSERIGTYDSLDAAAVAVWECPIKT</sequence>
<dbReference type="EMBL" id="JYJB01000002">
    <property type="protein sequence ID" value="KJL49543.1"/>
    <property type="molecule type" value="Genomic_DNA"/>
</dbReference>
<protein>
    <submittedName>
        <fullName evidence="1">Uncharacterized protein</fullName>
    </submittedName>
</protein>
<comment type="caution">
    <text evidence="1">The sequence shown here is derived from an EMBL/GenBank/DDBJ whole genome shotgun (WGS) entry which is preliminary data.</text>
</comment>
<evidence type="ECO:0000313" key="2">
    <source>
        <dbReference type="Proteomes" id="UP000033900"/>
    </source>
</evidence>
<gene>
    <name evidence="1" type="ORF">RS84_00017</name>
</gene>
<dbReference type="AlphaFoldDB" id="A0A0M2HYM1"/>
<dbReference type="RefSeq" id="WP_045255726.1">
    <property type="nucleotide sequence ID" value="NZ_JYJB01000002.1"/>
</dbReference>
<proteinExistence type="predicted"/>
<reference evidence="1 2" key="1">
    <citation type="submission" date="2015-02" db="EMBL/GenBank/DDBJ databases">
        <title>Draft genome sequences of ten Microbacterium spp. with emphasis on heavy metal contaminated environments.</title>
        <authorList>
            <person name="Corretto E."/>
        </authorList>
    </citation>
    <scope>NUCLEOTIDE SEQUENCE [LARGE SCALE GENOMIC DNA]</scope>
    <source>
        <strain evidence="1 2">SA35</strain>
    </source>
</reference>
<dbReference type="Proteomes" id="UP000033900">
    <property type="component" value="Unassembled WGS sequence"/>
</dbReference>
<keyword evidence="2" id="KW-1185">Reference proteome</keyword>
<evidence type="ECO:0000313" key="1">
    <source>
        <dbReference type="EMBL" id="KJL49543.1"/>
    </source>
</evidence>
<name>A0A0M2HYM1_9MICO</name>
<organism evidence="1 2">
    <name type="scientific">Microbacterium hydrocarbonoxydans</name>
    <dbReference type="NCBI Taxonomy" id="273678"/>
    <lineage>
        <taxon>Bacteria</taxon>
        <taxon>Bacillati</taxon>
        <taxon>Actinomycetota</taxon>
        <taxon>Actinomycetes</taxon>
        <taxon>Micrococcales</taxon>
        <taxon>Microbacteriaceae</taxon>
        <taxon>Microbacterium</taxon>
    </lineage>
</organism>
<dbReference type="OrthoDB" id="5123246at2"/>
<dbReference type="STRING" id="273678.RS84_00017"/>
<accession>A0A0M2HYM1</accession>
<dbReference type="PATRIC" id="fig|273678.4.peg.14"/>